<keyword evidence="2" id="KW-0413">Isomerase</keyword>
<evidence type="ECO:0000259" key="1">
    <source>
        <dbReference type="Pfam" id="PF01261"/>
    </source>
</evidence>
<dbReference type="EMBL" id="CADCTD010000177">
    <property type="protein sequence ID" value="CAA9284636.1"/>
    <property type="molecule type" value="Genomic_DNA"/>
</dbReference>
<dbReference type="InterPro" id="IPR050312">
    <property type="entry name" value="IolE/XylAMocC-like"/>
</dbReference>
<gene>
    <name evidence="2" type="ORF">AVDCRST_MAG27-4134</name>
</gene>
<dbReference type="PANTHER" id="PTHR12110:SF52">
    <property type="entry name" value="XYLOSE ISOMERASE"/>
    <property type="match status" value="1"/>
</dbReference>
<dbReference type="SUPFAM" id="SSF51658">
    <property type="entry name" value="Xylose isomerase-like"/>
    <property type="match status" value="1"/>
</dbReference>
<reference evidence="2" key="1">
    <citation type="submission" date="2020-02" db="EMBL/GenBank/DDBJ databases">
        <authorList>
            <person name="Meier V. D."/>
        </authorList>
    </citation>
    <scope>NUCLEOTIDE SEQUENCE</scope>
    <source>
        <strain evidence="2">AVDCRST_MAG27</strain>
    </source>
</reference>
<dbReference type="AlphaFoldDB" id="A0A6J4JQ59"/>
<proteinExistence type="predicted"/>
<dbReference type="InterPro" id="IPR013022">
    <property type="entry name" value="Xyl_isomerase-like_TIM-brl"/>
</dbReference>
<accession>A0A6J4JQ59</accession>
<dbReference type="Gene3D" id="3.20.20.150">
    <property type="entry name" value="Divalent-metal-dependent TIM barrel enzymes"/>
    <property type="match status" value="1"/>
</dbReference>
<dbReference type="InterPro" id="IPR036237">
    <property type="entry name" value="Xyl_isomerase-like_sf"/>
</dbReference>
<dbReference type="PANTHER" id="PTHR12110">
    <property type="entry name" value="HYDROXYPYRUVATE ISOMERASE"/>
    <property type="match status" value="1"/>
</dbReference>
<protein>
    <submittedName>
        <fullName evidence="2">Putaive isomerase</fullName>
    </submittedName>
</protein>
<evidence type="ECO:0000313" key="2">
    <source>
        <dbReference type="EMBL" id="CAA9284636.1"/>
    </source>
</evidence>
<dbReference type="GO" id="GO:0016853">
    <property type="term" value="F:isomerase activity"/>
    <property type="evidence" value="ECO:0007669"/>
    <property type="project" value="UniProtKB-KW"/>
</dbReference>
<organism evidence="2">
    <name type="scientific">uncultured Craurococcus sp</name>
    <dbReference type="NCBI Taxonomy" id="1135998"/>
    <lineage>
        <taxon>Bacteria</taxon>
        <taxon>Pseudomonadati</taxon>
        <taxon>Pseudomonadota</taxon>
        <taxon>Alphaproteobacteria</taxon>
        <taxon>Acetobacterales</taxon>
        <taxon>Acetobacteraceae</taxon>
        <taxon>Craurococcus</taxon>
        <taxon>environmental samples</taxon>
    </lineage>
</organism>
<name>A0A6J4JQ59_9PROT</name>
<sequence length="280" mass="30792">MALRFAYNTNGAANHRLGDAVALIAEAGYDGVALTLDFQHLDPLTEGWVGRTEALARELRARRLGSVIETGARFLLDPRRKHEPTLLTPEPEGRARRIGFLQRAVDIGNILEAEAVSFWAGVPLPGVDRGEAGEWLLQGVAQVVEYATQHGVTVALEPEPGMLVETLDDWAMLRPHLPGLTLALDLGHCLVTGEREPAAALAEFAPHLGTVAIEDMRRGDHTHLPFGEGDMDIPACLDALEAIGFRRLVCVELSRESHRADRMIPQSLDWLRQCREGRTR</sequence>
<feature type="domain" description="Xylose isomerase-like TIM barrel" evidence="1">
    <location>
        <begin position="21"/>
        <end position="274"/>
    </location>
</feature>
<dbReference type="Pfam" id="PF01261">
    <property type="entry name" value="AP_endonuc_2"/>
    <property type="match status" value="1"/>
</dbReference>